<dbReference type="EMBL" id="PP777464">
    <property type="protein sequence ID" value="XBS49166.1"/>
    <property type="molecule type" value="Genomic_DNA"/>
</dbReference>
<reference evidence="1" key="1">
    <citation type="submission" date="2024-05" db="EMBL/GenBank/DDBJ databases">
        <authorList>
            <person name="Badawy S."/>
            <person name="Skurnik M."/>
        </authorList>
    </citation>
    <scope>NUCLEOTIDE SEQUENCE</scope>
</reference>
<proteinExistence type="predicted"/>
<sequence length="86" mass="10708">MFNMKVLTELEMYHRFNKYYHLLKPIQRIKCPFEEKQVLIYEHKFFVSLGTDQQEYYLTLYLITLIDFIHYKTTQSKQANKEKYEN</sequence>
<organism evidence="1">
    <name type="scientific">Escherichia phage fEgEco12</name>
    <dbReference type="NCBI Taxonomy" id="3158837"/>
    <lineage>
        <taxon>Viruses</taxon>
        <taxon>Duplodnaviria</taxon>
        <taxon>Heunggongvirae</taxon>
        <taxon>Uroviricota</taxon>
        <taxon>Caudoviricetes</taxon>
    </lineage>
</organism>
<accession>A0AAU7PGQ8</accession>
<evidence type="ECO:0000313" key="1">
    <source>
        <dbReference type="EMBL" id="XBS49166.1"/>
    </source>
</evidence>
<protein>
    <submittedName>
        <fullName evidence="1">Uncharacterized protein</fullName>
    </submittedName>
</protein>
<name>A0AAU7PGQ8_9CAUD</name>